<evidence type="ECO:0000256" key="1">
    <source>
        <dbReference type="SAM" id="SignalP"/>
    </source>
</evidence>
<keyword evidence="1" id="KW-0732">Signal</keyword>
<proteinExistence type="predicted"/>
<reference evidence="3" key="2">
    <citation type="journal article" date="2013" name="Nat. Commun.">
        <title>Genome of the Chinese tree shrew.</title>
        <authorList>
            <person name="Fan Y."/>
            <person name="Huang Z.Y."/>
            <person name="Cao C.C."/>
            <person name="Chen C.S."/>
            <person name="Chen Y.X."/>
            <person name="Fan D.D."/>
            <person name="He J."/>
            <person name="Hou H.L."/>
            <person name="Hu L."/>
            <person name="Hu X.T."/>
            <person name="Jiang X.T."/>
            <person name="Lai R."/>
            <person name="Lang Y.S."/>
            <person name="Liang B."/>
            <person name="Liao S.G."/>
            <person name="Mu D."/>
            <person name="Ma Y.Y."/>
            <person name="Niu Y.Y."/>
            <person name="Sun X.Q."/>
            <person name="Xia J.Q."/>
            <person name="Xiao J."/>
            <person name="Xiong Z.Q."/>
            <person name="Xu L."/>
            <person name="Yang L."/>
            <person name="Zhang Y."/>
            <person name="Zhao W."/>
            <person name="Zhao X.D."/>
            <person name="Zheng Y.T."/>
            <person name="Zhou J.M."/>
            <person name="Zhu Y.B."/>
            <person name="Zhang G.J."/>
            <person name="Wang J."/>
            <person name="Yao Y.G."/>
        </authorList>
    </citation>
    <scope>NUCLEOTIDE SEQUENCE [LARGE SCALE GENOMIC DNA]</scope>
</reference>
<name>L9JFG0_TUPCH</name>
<protein>
    <submittedName>
        <fullName evidence="2">Uncharacterized protein</fullName>
    </submittedName>
</protein>
<keyword evidence="3" id="KW-1185">Reference proteome</keyword>
<reference evidence="3" key="1">
    <citation type="submission" date="2012-07" db="EMBL/GenBank/DDBJ databases">
        <title>Genome of the Chinese tree shrew, a rising model animal genetically related to primates.</title>
        <authorList>
            <person name="Zhang G."/>
            <person name="Fan Y."/>
            <person name="Yao Y."/>
            <person name="Huang Z."/>
        </authorList>
    </citation>
    <scope>NUCLEOTIDE SEQUENCE [LARGE SCALE GENOMIC DNA]</scope>
</reference>
<dbReference type="EMBL" id="KB321007">
    <property type="protein sequence ID" value="ELW49034.1"/>
    <property type="molecule type" value="Genomic_DNA"/>
</dbReference>
<accession>L9JFG0</accession>
<gene>
    <name evidence="2" type="ORF">TREES_T100000862</name>
</gene>
<dbReference type="InParanoid" id="L9JFG0"/>
<feature type="signal peptide" evidence="1">
    <location>
        <begin position="1"/>
        <end position="25"/>
    </location>
</feature>
<sequence>MQLLKALWALAGAALCCFLVLVIHAQFLKEDSEVLCSRSEWLRPQHKFSDLGAESHCDRRMGTRRETGRGAERRDAPRERALKALHPAAGWGLALGPRKGPAESRREQAPPNHAATWCVAQVTLWVTLTDCVALLAGRCGPETCGALSQESIKPGSVWKVSRMDRGPCLLVGLALGSEGDTRCNRAGEAAPGVGLALRPGSALMTCDEAELSRASALRVYFSAVHGSCPCNQPQQSRPA</sequence>
<feature type="chain" id="PRO_5003999607" evidence="1">
    <location>
        <begin position="26"/>
        <end position="239"/>
    </location>
</feature>
<dbReference type="Proteomes" id="UP000011518">
    <property type="component" value="Unassembled WGS sequence"/>
</dbReference>
<dbReference type="AlphaFoldDB" id="L9JFG0"/>
<organism evidence="2 3">
    <name type="scientific">Tupaia chinensis</name>
    <name type="common">Chinese tree shrew</name>
    <name type="synonym">Tupaia belangeri chinensis</name>
    <dbReference type="NCBI Taxonomy" id="246437"/>
    <lineage>
        <taxon>Eukaryota</taxon>
        <taxon>Metazoa</taxon>
        <taxon>Chordata</taxon>
        <taxon>Craniata</taxon>
        <taxon>Vertebrata</taxon>
        <taxon>Euteleostomi</taxon>
        <taxon>Mammalia</taxon>
        <taxon>Eutheria</taxon>
        <taxon>Euarchontoglires</taxon>
        <taxon>Scandentia</taxon>
        <taxon>Tupaiidae</taxon>
        <taxon>Tupaia</taxon>
    </lineage>
</organism>
<evidence type="ECO:0000313" key="2">
    <source>
        <dbReference type="EMBL" id="ELW49034.1"/>
    </source>
</evidence>
<evidence type="ECO:0000313" key="3">
    <source>
        <dbReference type="Proteomes" id="UP000011518"/>
    </source>
</evidence>